<dbReference type="AlphaFoldDB" id="A0A6G0XUR2"/>
<keyword evidence="3" id="KW-1185">Reference proteome</keyword>
<evidence type="ECO:0008006" key="4">
    <source>
        <dbReference type="Google" id="ProtNLM"/>
    </source>
</evidence>
<evidence type="ECO:0000313" key="2">
    <source>
        <dbReference type="EMBL" id="KAF0744174.1"/>
    </source>
</evidence>
<evidence type="ECO:0000256" key="1">
    <source>
        <dbReference type="SAM" id="SignalP"/>
    </source>
</evidence>
<feature type="signal peptide" evidence="1">
    <location>
        <begin position="1"/>
        <end position="18"/>
    </location>
</feature>
<organism evidence="2 3">
    <name type="scientific">Aphanomyces euteiches</name>
    <dbReference type="NCBI Taxonomy" id="100861"/>
    <lineage>
        <taxon>Eukaryota</taxon>
        <taxon>Sar</taxon>
        <taxon>Stramenopiles</taxon>
        <taxon>Oomycota</taxon>
        <taxon>Saprolegniomycetes</taxon>
        <taxon>Saprolegniales</taxon>
        <taxon>Verrucalvaceae</taxon>
        <taxon>Aphanomyces</taxon>
    </lineage>
</organism>
<reference evidence="2 3" key="1">
    <citation type="submission" date="2019-07" db="EMBL/GenBank/DDBJ databases">
        <title>Genomics analysis of Aphanomyces spp. identifies a new class of oomycete effector associated with host adaptation.</title>
        <authorList>
            <person name="Gaulin E."/>
        </authorList>
    </citation>
    <scope>NUCLEOTIDE SEQUENCE [LARGE SCALE GENOMIC DNA]</scope>
    <source>
        <strain evidence="2 3">ATCC 201684</strain>
    </source>
</reference>
<dbReference type="Proteomes" id="UP000481153">
    <property type="component" value="Unassembled WGS sequence"/>
</dbReference>
<protein>
    <recommendedName>
        <fullName evidence="4">RxLR effector protein</fullName>
    </recommendedName>
</protein>
<dbReference type="VEuPathDB" id="FungiDB:AeMF1_016886"/>
<evidence type="ECO:0000313" key="3">
    <source>
        <dbReference type="Proteomes" id="UP000481153"/>
    </source>
</evidence>
<keyword evidence="1" id="KW-0732">Signal</keyword>
<sequence length="94" mass="10339">MRVSIALCLALMAFMAGATKDGASSVSRRLKTVKDPFARREASYYKKYKAGKVPEIDIYPGEDQFTTPRGPNLVPGLMRGAGHYVNEKHLAHGQ</sequence>
<proteinExistence type="predicted"/>
<accession>A0A6G0XUR2</accession>
<comment type="caution">
    <text evidence="2">The sequence shown here is derived from an EMBL/GenBank/DDBJ whole genome shotgun (WGS) entry which is preliminary data.</text>
</comment>
<dbReference type="EMBL" id="VJMJ01000010">
    <property type="protein sequence ID" value="KAF0744174.1"/>
    <property type="molecule type" value="Genomic_DNA"/>
</dbReference>
<gene>
    <name evidence="2" type="ORF">Ae201684_001315</name>
</gene>
<name>A0A6G0XUR2_9STRA</name>
<feature type="chain" id="PRO_5026312383" description="RxLR effector protein" evidence="1">
    <location>
        <begin position="19"/>
        <end position="94"/>
    </location>
</feature>